<keyword evidence="2" id="KW-0479">Metal-binding</keyword>
<dbReference type="PANTHER" id="PTHR33146">
    <property type="entry name" value="ENDONUCLEASE 4"/>
    <property type="match status" value="1"/>
</dbReference>
<dbReference type="GO" id="GO:0004519">
    <property type="term" value="F:endonuclease activity"/>
    <property type="evidence" value="ECO:0007669"/>
    <property type="project" value="UniProtKB-KW"/>
</dbReference>
<proteinExistence type="predicted"/>
<evidence type="ECO:0000313" key="9">
    <source>
        <dbReference type="Proteomes" id="UP000589896"/>
    </source>
</evidence>
<dbReference type="InterPro" id="IPR003154">
    <property type="entry name" value="S1/P1nuclease"/>
</dbReference>
<keyword evidence="1" id="KW-0540">Nuclease</keyword>
<gene>
    <name evidence="8" type="ORF">H0E82_06485</name>
</gene>
<evidence type="ECO:0000256" key="3">
    <source>
        <dbReference type="ARBA" id="ARBA00022759"/>
    </source>
</evidence>
<dbReference type="Pfam" id="PF02265">
    <property type="entry name" value="S1-P1_nuclease"/>
    <property type="match status" value="1"/>
</dbReference>
<dbReference type="RefSeq" id="WP_180544627.1">
    <property type="nucleotide sequence ID" value="NZ_JACCJZ010000013.1"/>
</dbReference>
<dbReference type="PANTHER" id="PTHR33146:SF26">
    <property type="entry name" value="ENDONUCLEASE 4"/>
    <property type="match status" value="1"/>
</dbReference>
<dbReference type="InterPro" id="IPR008947">
    <property type="entry name" value="PLipase_C/P1_nuclease_dom_sf"/>
</dbReference>
<dbReference type="SUPFAM" id="SSF48537">
    <property type="entry name" value="Phospholipase C/P1 nuclease"/>
    <property type="match status" value="1"/>
</dbReference>
<name>A0A7Z0QPF6_9GAMM</name>
<keyword evidence="9" id="KW-1185">Reference proteome</keyword>
<evidence type="ECO:0000256" key="5">
    <source>
        <dbReference type="ARBA" id="ARBA00023157"/>
    </source>
</evidence>
<dbReference type="GO" id="GO:0016788">
    <property type="term" value="F:hydrolase activity, acting on ester bonds"/>
    <property type="evidence" value="ECO:0007669"/>
    <property type="project" value="InterPro"/>
</dbReference>
<keyword evidence="5" id="KW-1015">Disulfide bond</keyword>
<keyword evidence="7" id="KW-0732">Signal</keyword>
<dbReference type="EMBL" id="JACCJZ010000013">
    <property type="protein sequence ID" value="NYZ62409.1"/>
    <property type="molecule type" value="Genomic_DNA"/>
</dbReference>
<feature type="chain" id="PRO_5031068885" evidence="7">
    <location>
        <begin position="24"/>
        <end position="267"/>
    </location>
</feature>
<evidence type="ECO:0000256" key="1">
    <source>
        <dbReference type="ARBA" id="ARBA00022722"/>
    </source>
</evidence>
<keyword evidence="4" id="KW-0378">Hydrolase</keyword>
<evidence type="ECO:0000256" key="7">
    <source>
        <dbReference type="SAM" id="SignalP"/>
    </source>
</evidence>
<accession>A0A7Z0QPF6</accession>
<feature type="signal peptide" evidence="7">
    <location>
        <begin position="1"/>
        <end position="23"/>
    </location>
</feature>
<evidence type="ECO:0000256" key="6">
    <source>
        <dbReference type="ARBA" id="ARBA00023180"/>
    </source>
</evidence>
<dbReference type="CDD" id="cd11010">
    <property type="entry name" value="S1-P1_nuclease"/>
    <property type="match status" value="1"/>
</dbReference>
<keyword evidence="6" id="KW-0325">Glycoprotein</keyword>
<protein>
    <submittedName>
        <fullName evidence="8">S1/P1 nuclease</fullName>
    </submittedName>
</protein>
<comment type="caution">
    <text evidence="8">The sequence shown here is derived from an EMBL/GenBank/DDBJ whole genome shotgun (WGS) entry which is preliminary data.</text>
</comment>
<sequence>MLRRLLFCAGLLAAFALPSSAFAWGKAGHRLVAELAVPDLKPQVRAEIDGLLAGESEPTLPGVAAWADELRERDPDLGRRSARWHYVNIGESGCRYDAARDCANGDCVVGALKAQAAILGDRRRPRAERVNALKFVVHFVGDAHQPMHAGYAHDRGGNTRQINFRGRGTNLHSFWDSGMLNSLGLSGDAWLARLRARAPSVDRGPVLPPRAEAWVETSCRIATRSGVYPTRARIDEAYVQRHLPLAEQQLRDAGARLAAILNATLER</sequence>
<organism evidence="8 9">
    <name type="scientific">Luteimonas deserti</name>
    <dbReference type="NCBI Taxonomy" id="2752306"/>
    <lineage>
        <taxon>Bacteria</taxon>
        <taxon>Pseudomonadati</taxon>
        <taxon>Pseudomonadota</taxon>
        <taxon>Gammaproteobacteria</taxon>
        <taxon>Lysobacterales</taxon>
        <taxon>Lysobacteraceae</taxon>
        <taxon>Luteimonas</taxon>
    </lineage>
</organism>
<dbReference type="GO" id="GO:0006308">
    <property type="term" value="P:DNA catabolic process"/>
    <property type="evidence" value="ECO:0007669"/>
    <property type="project" value="InterPro"/>
</dbReference>
<evidence type="ECO:0000313" key="8">
    <source>
        <dbReference type="EMBL" id="NYZ62409.1"/>
    </source>
</evidence>
<dbReference type="AlphaFoldDB" id="A0A7Z0QPF6"/>
<dbReference type="GO" id="GO:0003676">
    <property type="term" value="F:nucleic acid binding"/>
    <property type="evidence" value="ECO:0007669"/>
    <property type="project" value="InterPro"/>
</dbReference>
<evidence type="ECO:0000256" key="2">
    <source>
        <dbReference type="ARBA" id="ARBA00022723"/>
    </source>
</evidence>
<dbReference type="GO" id="GO:0046872">
    <property type="term" value="F:metal ion binding"/>
    <property type="evidence" value="ECO:0007669"/>
    <property type="project" value="UniProtKB-KW"/>
</dbReference>
<reference evidence="8 9" key="1">
    <citation type="submission" date="2020-07" db="EMBL/GenBank/DDBJ databases">
        <title>isolation of Luteimonas sp. SJ-16.</title>
        <authorList>
            <person name="Huang X.-X."/>
            <person name="Xu L."/>
            <person name="Sun J.-Q."/>
        </authorList>
    </citation>
    <scope>NUCLEOTIDE SEQUENCE [LARGE SCALE GENOMIC DNA]</scope>
    <source>
        <strain evidence="8 9">SJ-16</strain>
    </source>
</reference>
<dbReference type="Proteomes" id="UP000589896">
    <property type="component" value="Unassembled WGS sequence"/>
</dbReference>
<dbReference type="Gene3D" id="1.10.575.10">
    <property type="entry name" value="P1 Nuclease"/>
    <property type="match status" value="1"/>
</dbReference>
<keyword evidence="3" id="KW-0255">Endonuclease</keyword>
<evidence type="ECO:0000256" key="4">
    <source>
        <dbReference type="ARBA" id="ARBA00022801"/>
    </source>
</evidence>